<reference evidence="1" key="1">
    <citation type="submission" date="2021-06" db="EMBL/GenBank/DDBJ databases">
        <authorList>
            <person name="Kallberg Y."/>
            <person name="Tangrot J."/>
            <person name="Rosling A."/>
        </authorList>
    </citation>
    <scope>NUCLEOTIDE SEQUENCE</scope>
    <source>
        <strain evidence="1">87-6 pot B 2015</strain>
    </source>
</reference>
<organism evidence="1 2">
    <name type="scientific">Funneliformis mosseae</name>
    <name type="common">Endomycorrhizal fungus</name>
    <name type="synonym">Glomus mosseae</name>
    <dbReference type="NCBI Taxonomy" id="27381"/>
    <lineage>
        <taxon>Eukaryota</taxon>
        <taxon>Fungi</taxon>
        <taxon>Fungi incertae sedis</taxon>
        <taxon>Mucoromycota</taxon>
        <taxon>Glomeromycotina</taxon>
        <taxon>Glomeromycetes</taxon>
        <taxon>Glomerales</taxon>
        <taxon>Glomeraceae</taxon>
        <taxon>Funneliformis</taxon>
    </lineage>
</organism>
<dbReference type="EMBL" id="CAJVPP010000134">
    <property type="protein sequence ID" value="CAG8446183.1"/>
    <property type="molecule type" value="Genomic_DNA"/>
</dbReference>
<evidence type="ECO:0000313" key="1">
    <source>
        <dbReference type="EMBL" id="CAG8446183.1"/>
    </source>
</evidence>
<protein>
    <submittedName>
        <fullName evidence="1">8916_t:CDS:1</fullName>
    </submittedName>
</protein>
<proteinExistence type="predicted"/>
<name>A0A9N8V859_FUNMO</name>
<accession>A0A9N8V859</accession>
<evidence type="ECO:0000313" key="2">
    <source>
        <dbReference type="Proteomes" id="UP000789375"/>
    </source>
</evidence>
<dbReference type="Proteomes" id="UP000789375">
    <property type="component" value="Unassembled WGS sequence"/>
</dbReference>
<dbReference type="SUPFAM" id="SSF52047">
    <property type="entry name" value="RNI-like"/>
    <property type="match status" value="1"/>
</dbReference>
<keyword evidence="2" id="KW-1185">Reference proteome</keyword>
<dbReference type="AlphaFoldDB" id="A0A9N8V859"/>
<comment type="caution">
    <text evidence="1">The sequence shown here is derived from an EMBL/GenBank/DDBJ whole genome shotgun (WGS) entry which is preliminary data.</text>
</comment>
<sequence>MTYLKCLNKESIRRIQDIEAFTVDLSDETPMFNYPEFLKDLVVDTRFDVYVCPTETRYGRTQHYQEHDIIFSELARLLCRRSIKLRSLSISPCKMLKYFVTLLIDNENLSQIKKFTFDGKFIKDITPLYKNRDFIDALSKVSQEIIHVRIRNIYDHLSGDSLVTLLNSQKNLRLLDLECPVTQNVIYFEPIFSKLKSPQPLASLLFENINFSFSTKQSLNSLAKLTQNLKIFRIIECANCTLLCEVMGLWNNLVEFTYHTHKFNDDLEFLLTMLKLSSNSLRRLDIFWIREDGRFLIEKSRIIKCITEYCAQLTSLKLRRLHCEDLFSLWHSCKELESFSFICCEDSDWNECLEELGKVLPYTIKVLKIGNWNSLPFDSVALGSFLRGCKNSLKKLEMYCIRKVSENAEYLSVLNSSGVQYEFLHVI</sequence>
<gene>
    <name evidence="1" type="ORF">FMOSSE_LOCUS1191</name>
</gene>